<dbReference type="InterPro" id="IPR003339">
    <property type="entry name" value="ABC/ECF_trnsptr_transmembrane"/>
</dbReference>
<keyword evidence="4 5" id="KW-0472">Membrane</keyword>
<feature type="transmembrane region" description="Helical" evidence="5">
    <location>
        <begin position="27"/>
        <end position="51"/>
    </location>
</feature>
<organism evidence="6">
    <name type="scientific">anaerobic digester metagenome</name>
    <dbReference type="NCBI Taxonomy" id="1263854"/>
    <lineage>
        <taxon>unclassified sequences</taxon>
        <taxon>metagenomes</taxon>
        <taxon>ecological metagenomes</taxon>
    </lineage>
</organism>
<dbReference type="PANTHER" id="PTHR33514:SF13">
    <property type="entry name" value="PROTEIN ABCI12, CHLOROPLASTIC"/>
    <property type="match status" value="1"/>
</dbReference>
<evidence type="ECO:0000256" key="3">
    <source>
        <dbReference type="ARBA" id="ARBA00022989"/>
    </source>
</evidence>
<evidence type="ECO:0000256" key="1">
    <source>
        <dbReference type="ARBA" id="ARBA00004141"/>
    </source>
</evidence>
<feature type="transmembrane region" description="Helical" evidence="5">
    <location>
        <begin position="195"/>
        <end position="217"/>
    </location>
</feature>
<dbReference type="GO" id="GO:0005886">
    <property type="term" value="C:plasma membrane"/>
    <property type="evidence" value="ECO:0007669"/>
    <property type="project" value="UniProtKB-ARBA"/>
</dbReference>
<feature type="transmembrane region" description="Helical" evidence="5">
    <location>
        <begin position="157"/>
        <end position="175"/>
    </location>
</feature>
<dbReference type="Pfam" id="PF02361">
    <property type="entry name" value="CbiQ"/>
    <property type="match status" value="1"/>
</dbReference>
<reference evidence="6" key="1">
    <citation type="submission" date="2019-03" db="EMBL/GenBank/DDBJ databases">
        <authorList>
            <person name="Hao L."/>
        </authorList>
    </citation>
    <scope>NUCLEOTIDE SEQUENCE</scope>
</reference>
<proteinExistence type="predicted"/>
<name>A0A485LTQ5_9ZZZZ</name>
<evidence type="ECO:0000313" key="6">
    <source>
        <dbReference type="EMBL" id="VFU11293.1"/>
    </source>
</evidence>
<dbReference type="PANTHER" id="PTHR33514">
    <property type="entry name" value="PROTEIN ABCI12, CHLOROPLASTIC"/>
    <property type="match status" value="1"/>
</dbReference>
<evidence type="ECO:0000256" key="2">
    <source>
        <dbReference type="ARBA" id="ARBA00022692"/>
    </source>
</evidence>
<dbReference type="EMBL" id="CAADRN010000013">
    <property type="protein sequence ID" value="VFU11293.1"/>
    <property type="molecule type" value="Genomic_DNA"/>
</dbReference>
<accession>A0A485LTQ5</accession>
<gene>
    <name evidence="6" type="primary">CbiQ</name>
    <name evidence="6" type="ORF">SCFA_110008</name>
</gene>
<keyword evidence="2 5" id="KW-0812">Transmembrane</keyword>
<sequence length="227" mass="24851">MNQSGNTVLWQSPHLPLAGRLSVTLEAVLYGAAMGLRLLNIVVIFCLYNLIVHPDRILNMISRFAHKPALVISLSTRLLPVLAASLNNIREAQQLRGVDFSDGSLKKRVGRYTAMLNVLMISSLEDSLQIAEAMQARAFGSGPRSIYRRDLFRPRDGLCLAGSIFSLGAAVYCIINDLGSYTFFPQLGSLFSNAASLPALGAVLSGLTLPALLSWGWNRCRYLKLKI</sequence>
<dbReference type="CDD" id="cd16914">
    <property type="entry name" value="EcfT"/>
    <property type="match status" value="1"/>
</dbReference>
<keyword evidence="3 5" id="KW-1133">Transmembrane helix</keyword>
<comment type="subcellular location">
    <subcellularLocation>
        <location evidence="1">Membrane</location>
        <topology evidence="1">Multi-pass membrane protein</topology>
    </subcellularLocation>
</comment>
<evidence type="ECO:0000256" key="5">
    <source>
        <dbReference type="SAM" id="Phobius"/>
    </source>
</evidence>
<dbReference type="AlphaFoldDB" id="A0A485LTQ5"/>
<protein>
    <submittedName>
        <fullName evidence="6">ABC-type cobalt transport system, permease component CbiQ and related transporters</fullName>
    </submittedName>
</protein>
<evidence type="ECO:0000256" key="4">
    <source>
        <dbReference type="ARBA" id="ARBA00023136"/>
    </source>
</evidence>